<comment type="caution">
    <text evidence="1">The sequence shown here is derived from an EMBL/GenBank/DDBJ whole genome shotgun (WGS) entry which is preliminary data.</text>
</comment>
<evidence type="ECO:0000313" key="1">
    <source>
        <dbReference type="EMBL" id="KAH3892007.1"/>
    </source>
</evidence>
<dbReference type="AlphaFoldDB" id="A0A9D4S6V2"/>
<proteinExistence type="predicted"/>
<organism evidence="1 2">
    <name type="scientific">Dreissena polymorpha</name>
    <name type="common">Zebra mussel</name>
    <name type="synonym">Mytilus polymorpha</name>
    <dbReference type="NCBI Taxonomy" id="45954"/>
    <lineage>
        <taxon>Eukaryota</taxon>
        <taxon>Metazoa</taxon>
        <taxon>Spiralia</taxon>
        <taxon>Lophotrochozoa</taxon>
        <taxon>Mollusca</taxon>
        <taxon>Bivalvia</taxon>
        <taxon>Autobranchia</taxon>
        <taxon>Heteroconchia</taxon>
        <taxon>Euheterodonta</taxon>
        <taxon>Imparidentia</taxon>
        <taxon>Neoheterodontei</taxon>
        <taxon>Myida</taxon>
        <taxon>Dreissenoidea</taxon>
        <taxon>Dreissenidae</taxon>
        <taxon>Dreissena</taxon>
    </lineage>
</organism>
<gene>
    <name evidence="1" type="ORF">DPMN_016118</name>
</gene>
<keyword evidence="2" id="KW-1185">Reference proteome</keyword>
<evidence type="ECO:0000313" key="2">
    <source>
        <dbReference type="Proteomes" id="UP000828390"/>
    </source>
</evidence>
<dbReference type="EMBL" id="JAIWYP010000001">
    <property type="protein sequence ID" value="KAH3892007.1"/>
    <property type="molecule type" value="Genomic_DNA"/>
</dbReference>
<accession>A0A9D4S6V2</accession>
<reference evidence="1" key="1">
    <citation type="journal article" date="2019" name="bioRxiv">
        <title>The Genome of the Zebra Mussel, Dreissena polymorpha: A Resource for Invasive Species Research.</title>
        <authorList>
            <person name="McCartney M.A."/>
            <person name="Auch B."/>
            <person name="Kono T."/>
            <person name="Mallez S."/>
            <person name="Zhang Y."/>
            <person name="Obille A."/>
            <person name="Becker A."/>
            <person name="Abrahante J.E."/>
            <person name="Garbe J."/>
            <person name="Badalamenti J.P."/>
            <person name="Herman A."/>
            <person name="Mangelson H."/>
            <person name="Liachko I."/>
            <person name="Sullivan S."/>
            <person name="Sone E.D."/>
            <person name="Koren S."/>
            <person name="Silverstein K.A.T."/>
            <person name="Beckman K.B."/>
            <person name="Gohl D.M."/>
        </authorList>
    </citation>
    <scope>NUCLEOTIDE SEQUENCE</scope>
    <source>
        <strain evidence="1">Duluth1</strain>
        <tissue evidence="1">Whole animal</tissue>
    </source>
</reference>
<protein>
    <submittedName>
        <fullName evidence="1">Uncharacterized protein</fullName>
    </submittedName>
</protein>
<sequence length="109" mass="12090">MAAALKKAEQIVSNRLDRGHIPWLQSTNNFLPGGVQQTQGYGWAVFSCLSIECVRFYIKKELLEKIESEPYLSTIRQVKGLQDQKLLQILSEDKHLGGGGSLRGTCPGT</sequence>
<reference evidence="1" key="2">
    <citation type="submission" date="2020-11" db="EMBL/GenBank/DDBJ databases">
        <authorList>
            <person name="McCartney M.A."/>
            <person name="Auch B."/>
            <person name="Kono T."/>
            <person name="Mallez S."/>
            <person name="Becker A."/>
            <person name="Gohl D.M."/>
            <person name="Silverstein K.A.T."/>
            <person name="Koren S."/>
            <person name="Bechman K.B."/>
            <person name="Herman A."/>
            <person name="Abrahante J.E."/>
            <person name="Garbe J."/>
        </authorList>
    </citation>
    <scope>NUCLEOTIDE SEQUENCE</scope>
    <source>
        <strain evidence="1">Duluth1</strain>
        <tissue evidence="1">Whole animal</tissue>
    </source>
</reference>
<dbReference type="Proteomes" id="UP000828390">
    <property type="component" value="Unassembled WGS sequence"/>
</dbReference>
<name>A0A9D4S6V2_DREPO</name>